<reference evidence="1 2" key="1">
    <citation type="journal article" date="2021" name="Hortic Res">
        <title>High-quality reference genome and annotation aids understanding of berry development for evergreen blueberry (Vaccinium darrowii).</title>
        <authorList>
            <person name="Yu J."/>
            <person name="Hulse-Kemp A.M."/>
            <person name="Babiker E."/>
            <person name="Staton M."/>
        </authorList>
    </citation>
    <scope>NUCLEOTIDE SEQUENCE [LARGE SCALE GENOMIC DNA]</scope>
    <source>
        <strain evidence="2">cv. NJ 8807/NJ 8810</strain>
        <tissue evidence="1">Young leaf</tissue>
    </source>
</reference>
<gene>
    <name evidence="1" type="ORF">Vadar_033557</name>
</gene>
<comment type="caution">
    <text evidence="1">The sequence shown here is derived from an EMBL/GenBank/DDBJ whole genome shotgun (WGS) entry which is preliminary data.</text>
</comment>
<protein>
    <submittedName>
        <fullName evidence="1">Uncharacterized protein</fullName>
    </submittedName>
</protein>
<keyword evidence="2" id="KW-1185">Reference proteome</keyword>
<sequence>MIQNEYTLPKDSKFLADKSVAPLLIRKIKVEPFELLLGFANSYVSFLFRSHMEEGADFRCWDELIPDALGLIFRNLSLQEKLAVVPRVCKSWGKVVTGPYCWQEIDIEEWSDLAEPDSINRLLRLLIVRSSGSVRKLCVSELQNDLMFSFIAEHASSLRTLRLPRSNMSDVIVEQFAGRLSTVTFLDLSYCGKIGARALEAMGKHCKSLTGLRRNMHPIDMDGKLSQEDEAHSIATTMPKLKQLEIAYLLIETESVMEIISKCPELDLLDLRGCWNVKLDEQHLKEKFPKLKVLGPNIVDQYETNNWEVCSDFSESFYDSDSFEGMWDDEESLELRFYEGFDEDSVYDWPPSP</sequence>
<dbReference type="Proteomes" id="UP000828048">
    <property type="component" value="Chromosome 7"/>
</dbReference>
<evidence type="ECO:0000313" key="1">
    <source>
        <dbReference type="EMBL" id="KAH7850475.1"/>
    </source>
</evidence>
<organism evidence="1 2">
    <name type="scientific">Vaccinium darrowii</name>
    <dbReference type="NCBI Taxonomy" id="229202"/>
    <lineage>
        <taxon>Eukaryota</taxon>
        <taxon>Viridiplantae</taxon>
        <taxon>Streptophyta</taxon>
        <taxon>Embryophyta</taxon>
        <taxon>Tracheophyta</taxon>
        <taxon>Spermatophyta</taxon>
        <taxon>Magnoliopsida</taxon>
        <taxon>eudicotyledons</taxon>
        <taxon>Gunneridae</taxon>
        <taxon>Pentapetalae</taxon>
        <taxon>asterids</taxon>
        <taxon>Ericales</taxon>
        <taxon>Ericaceae</taxon>
        <taxon>Vaccinioideae</taxon>
        <taxon>Vaccinieae</taxon>
        <taxon>Vaccinium</taxon>
    </lineage>
</organism>
<dbReference type="EMBL" id="CM037157">
    <property type="protein sequence ID" value="KAH7850475.1"/>
    <property type="molecule type" value="Genomic_DNA"/>
</dbReference>
<evidence type="ECO:0000313" key="2">
    <source>
        <dbReference type="Proteomes" id="UP000828048"/>
    </source>
</evidence>
<proteinExistence type="predicted"/>
<name>A0ACB7YAG1_9ERIC</name>
<accession>A0ACB7YAG1</accession>